<gene>
    <name evidence="1" type="ORF">QAD02_017675</name>
</gene>
<comment type="caution">
    <text evidence="1">The sequence shown here is derived from an EMBL/GenBank/DDBJ whole genome shotgun (WGS) entry which is preliminary data.</text>
</comment>
<organism evidence="1 2">
    <name type="scientific">Eretmocerus hayati</name>
    <dbReference type="NCBI Taxonomy" id="131215"/>
    <lineage>
        <taxon>Eukaryota</taxon>
        <taxon>Metazoa</taxon>
        <taxon>Ecdysozoa</taxon>
        <taxon>Arthropoda</taxon>
        <taxon>Hexapoda</taxon>
        <taxon>Insecta</taxon>
        <taxon>Pterygota</taxon>
        <taxon>Neoptera</taxon>
        <taxon>Endopterygota</taxon>
        <taxon>Hymenoptera</taxon>
        <taxon>Apocrita</taxon>
        <taxon>Proctotrupomorpha</taxon>
        <taxon>Chalcidoidea</taxon>
        <taxon>Aphelinidae</taxon>
        <taxon>Aphelininae</taxon>
        <taxon>Eretmocerus</taxon>
    </lineage>
</organism>
<evidence type="ECO:0000313" key="1">
    <source>
        <dbReference type="EMBL" id="KAJ8681883.1"/>
    </source>
</evidence>
<sequence length="1896" mass="213595">PVAEQSRETRIRIRKFIPVTEGIEHHQGLLRGTIEMTKAGTGGCRSTNGRRVIEFGLCLLAVFLLLALLFVLWNGWHSDAEAERELASRRSPVDESQHPKGGSVSHREASVGPRILPDDSRKKDAESTWELWKSNILPTSGGDSEHVILAKTNQNSYEDPPDEYSNAERHHSGHFRHSENNVWDPHPQYEFSAFGHRFHLTLKEDSTFASPAVTVTHISGNTSKHEYSDRHLGCFYTGYVEGDPKSAVSVSLCHGMTGHMTTSTGNYLIKPTKSSSDNEKLSLGSPLEHIIYRFKSKTDTTTSTTTTTTTTSNITSSSGYQNRSLEKNRTLHDLPSDVLTDYDVANLTQRECGLIENTEEKESGQLAEIAVDDASSDFVKMYVGSEDLMRQLPSGNLQADGSSTDWKLSRRRKRAAIYSRDSNIAVELDDDDEDRSFALQEAGTAGVTDSSSDRDSGWDLDAYGQWRPRRALPREYFIEIMVVADAKMIDYHGNSLTSYILVLMNTVSRIYKDPSIGNPISIAVIKIKQIDEIFGVKQSGSDGIGAAEMLRKFCHWQKLNNPHEPSPEHHDAALLLTRENLCHNPGEKRCDTLGLAELGRMCSIGSSCAIVQDNGLATAFTIAHEIGHVLNMPHDDDPKCTRFRDRSGVHNIMSRMLDDNTIPWEWSKCSRHFVTEFLDAGQGNCLLDEPRDSKIMSRSHSNRLPGEDYSENKQCELVYGAGSEICPHMVSDVCKRLWCTVPYWDDRNEQCHTQHMPWADGTVCGPGKWCHRGECVSKEMLEPVDGQWGEWSSYGECSRSCGGGIKKKYRECDNPAPKNGGNYCVGERVRYRSCGTRECPPGSTDFREEQCNEFNNDNRNIRNLAKNVKWHAKYNRIMPEDRCKLYCQVAGNQYYMLRDKVVDGTPCGPDTFHVCVNGHCKPAGCDHMLNSTASLDTCGVCRGDNSTCQRITGTFNSSEYGYNLITKIPSGSSYIDVRQYGWRGSHNDSNYLALRLEEGGKYILNGNFSVMHRKVIIQPGLTIEYSGPEQIVERLNSSRPTQVDLILEVLSVGNVNPPQISYEYTVPKKLLDRFSWILSDWTRCSRMCKGTSHRRALCQAQDERKDIMSDDYCSPEDKPREESRICNDHCDLQWQEVPNSKSECSSHCGPGWQQVRLRCVAIMHQTANNGVSLSSAHQRQAMPAHACAHVERPPERRPCEGPCEAAHWAYGEWSACSATCGDSGLQYRTANCVDSEGRFLPEHLCLPTARITQQPCNHVSCPTWDYAEWSNCSATCGAGKRERKHWCRIDNRVVQPNYCNGLPTLTTEPCDAGPCDAWQTGDWGPCTASCGEGIRRRLVVCKYTNGSISKNCNPTEKPITFISCSHKSCPVETTTAPSITYSPKTHFVLDDLASHENDVNSHHITFRSGYTWEIEGFEECSKSCGGGYANQIIRCISVETGKPAPNKHYCDLKSKPQDTITCNEHQCPDWVPGEWSQCDIKCGDGYQERQVLCQDSRGELMNESDCSEKSRPRLLKKCQRAPCTPQKDSNNLQNQNSYKWIAGPWTECSSSCGAGVRHREVSCHRVNAFGWQDPSPSPSELCSNSTAHEQHHHHHHNHHHHHHHVNVQPLENDHHQSPEQQRPPSEQQCRSRGCNDPFYWLAGPWRKCSHPCGRRGRQQRRLFCVDRLSGRKVKRKHCPMNIRPQRRRKCNQKPCTGPTSCRDLQQRLMVETDGEYLMLVGGRYMLIYCHGMGGLEPLEYLTLPSGERENYAEIYDRRLRDPFTCPHDGRRNDSCDCNVGSVSIAGRTMFQKIRINVSTLHVIVNDYRYSTKVGENNIEYGKAGDCYSHLDCPQGRFGINLSGTYMMLSPEVHWPKQRNAYSVINRINNQRIIGRCGGYCGICTPSPNLKLNVLPP</sequence>
<dbReference type="Proteomes" id="UP001239111">
    <property type="component" value="Chromosome 1"/>
</dbReference>
<dbReference type="EMBL" id="CM056741">
    <property type="protein sequence ID" value="KAJ8681883.1"/>
    <property type="molecule type" value="Genomic_DNA"/>
</dbReference>
<reference evidence="1" key="1">
    <citation type="submission" date="2023-04" db="EMBL/GenBank/DDBJ databases">
        <title>A chromosome-level genome assembly of the parasitoid wasp Eretmocerus hayati.</title>
        <authorList>
            <person name="Zhong Y."/>
            <person name="Liu S."/>
            <person name="Liu Y."/>
        </authorList>
    </citation>
    <scope>NUCLEOTIDE SEQUENCE</scope>
    <source>
        <strain evidence="1">ZJU_SS_LIU_2023</strain>
    </source>
</reference>
<evidence type="ECO:0000313" key="2">
    <source>
        <dbReference type="Proteomes" id="UP001239111"/>
    </source>
</evidence>
<accession>A0ACC2PFQ1</accession>
<proteinExistence type="predicted"/>
<keyword evidence="2" id="KW-1185">Reference proteome</keyword>
<feature type="non-terminal residue" evidence="1">
    <location>
        <position position="1"/>
    </location>
</feature>
<name>A0ACC2PFQ1_9HYME</name>
<protein>
    <submittedName>
        <fullName evidence="1">Uncharacterized protein</fullName>
    </submittedName>
</protein>